<evidence type="ECO:0000313" key="1">
    <source>
        <dbReference type="EMBL" id="DAE00255.1"/>
    </source>
</evidence>
<dbReference type="SUPFAM" id="SSF64484">
    <property type="entry name" value="beta and beta-prime subunits of DNA dependent RNA-polymerase"/>
    <property type="match status" value="1"/>
</dbReference>
<dbReference type="Gene3D" id="2.40.40.20">
    <property type="match status" value="1"/>
</dbReference>
<dbReference type="GO" id="GO:0000428">
    <property type="term" value="C:DNA-directed RNA polymerase complex"/>
    <property type="evidence" value="ECO:0007669"/>
    <property type="project" value="UniProtKB-KW"/>
</dbReference>
<protein>
    <submittedName>
        <fullName evidence="1">DNA-directed RNA polymerase II subunit</fullName>
    </submittedName>
</protein>
<proteinExistence type="predicted"/>
<accession>A0A8S5NZJ5</accession>
<reference evidence="1" key="1">
    <citation type="journal article" date="2021" name="Proc. Natl. Acad. Sci. U.S.A.">
        <title>A Catalog of Tens of Thousands of Viruses from Human Metagenomes Reveals Hidden Associations with Chronic Diseases.</title>
        <authorList>
            <person name="Tisza M.J."/>
            <person name="Buck C.B."/>
        </authorList>
    </citation>
    <scope>NUCLEOTIDE SEQUENCE</scope>
    <source>
        <strain evidence="1">CtLnO19</strain>
    </source>
</reference>
<organism evidence="1">
    <name type="scientific">Myoviridae sp. ctLnO19</name>
    <dbReference type="NCBI Taxonomy" id="2825085"/>
    <lineage>
        <taxon>Viruses</taxon>
        <taxon>Duplodnaviria</taxon>
        <taxon>Heunggongvirae</taxon>
        <taxon>Uroviricota</taxon>
        <taxon>Caudoviricetes</taxon>
    </lineage>
</organism>
<dbReference type="EMBL" id="BK015301">
    <property type="protein sequence ID" value="DAE00255.1"/>
    <property type="molecule type" value="Genomic_DNA"/>
</dbReference>
<keyword evidence="1" id="KW-0240">DNA-directed RNA polymerase</keyword>
<keyword evidence="1" id="KW-0804">Transcription</keyword>
<sequence>MGIHLEYVNSDQIFYNTASAKIIINDLPNRSSRDKDAVNDLLMLQVGEQFDNVPRCSCGAVSMRIYKGVRCSHCDTVVEDIVSDHLDNKIWVRSPQGVPALMNVKMWHQLQHYLTRSNYRFNLLQWLTDPDYRPKMTKMTQPVIRALAFLDEANLNVRSYQHFYDNFDRYLEFLLTRSEFNTNYKEKGIELLNLFRENKDKVWMQYLQIPNRALTIVEASNGKKYIDNSTPMLLKAVRLMVGIDNVENSRSSLTTRTKLARASRFLTFMGEYYDREVNPNVLGRKPGVIRKHLIATRSNFTARFVVTAITRPHDHDEVIFPWFGFMSMFAPHIKAKLYHKHKLPADRIIKIMSDYRRVYHPKIHAIMLELIRESTAPNGKPGIPILINRPPTLKHGSTVLLRLTDVKIDTRDLSASTSGAIAPLYNGDYDGDVETFMYPLDNRTSRSLRMFDACFSVGNLINPYMADGVMNLPKPTVLSLAVMATHEERATKEDQAFMAQFAV</sequence>
<name>A0A8S5NZJ5_9CAUD</name>